<dbReference type="AlphaFoldDB" id="A0A0F9G6Z4"/>
<gene>
    <name evidence="1" type="ORF">LCGC14_1864050</name>
</gene>
<dbReference type="EMBL" id="LAZR01018908">
    <property type="protein sequence ID" value="KKL94503.1"/>
    <property type="molecule type" value="Genomic_DNA"/>
</dbReference>
<protein>
    <submittedName>
        <fullName evidence="1">Uncharacterized protein</fullName>
    </submittedName>
</protein>
<dbReference type="Gene3D" id="3.40.50.300">
    <property type="entry name" value="P-loop containing nucleotide triphosphate hydrolases"/>
    <property type="match status" value="1"/>
</dbReference>
<comment type="caution">
    <text evidence="1">The sequence shown here is derived from an EMBL/GenBank/DDBJ whole genome shotgun (WGS) entry which is preliminary data.</text>
</comment>
<name>A0A0F9G6Z4_9ZZZZ</name>
<proteinExistence type="predicted"/>
<feature type="non-terminal residue" evidence="1">
    <location>
        <position position="1"/>
    </location>
</feature>
<reference evidence="1" key="1">
    <citation type="journal article" date="2015" name="Nature">
        <title>Complex archaea that bridge the gap between prokaryotes and eukaryotes.</title>
        <authorList>
            <person name="Spang A."/>
            <person name="Saw J.H."/>
            <person name="Jorgensen S.L."/>
            <person name="Zaremba-Niedzwiedzka K."/>
            <person name="Martijn J."/>
            <person name="Lind A.E."/>
            <person name="van Eijk R."/>
            <person name="Schleper C."/>
            <person name="Guy L."/>
            <person name="Ettema T.J."/>
        </authorList>
    </citation>
    <scope>NUCLEOTIDE SEQUENCE</scope>
</reference>
<evidence type="ECO:0000313" key="1">
    <source>
        <dbReference type="EMBL" id="KKL94503.1"/>
    </source>
</evidence>
<accession>A0A0F9G6Z4</accession>
<organism evidence="1">
    <name type="scientific">marine sediment metagenome</name>
    <dbReference type="NCBI Taxonomy" id="412755"/>
    <lineage>
        <taxon>unclassified sequences</taxon>
        <taxon>metagenomes</taxon>
        <taxon>ecological metagenomes</taxon>
    </lineage>
</organism>
<dbReference type="InterPro" id="IPR027417">
    <property type="entry name" value="P-loop_NTPase"/>
</dbReference>
<sequence>TNLNANELEDRYGKRVRSRMREMFNLIAFKKDAKDKRN</sequence>